<reference evidence="2" key="1">
    <citation type="journal article" date="2022" name="bioRxiv">
        <title>Sequencing and chromosome-scale assembly of the giantPleurodeles waltlgenome.</title>
        <authorList>
            <person name="Brown T."/>
            <person name="Elewa A."/>
            <person name="Iarovenko S."/>
            <person name="Subramanian E."/>
            <person name="Araus A.J."/>
            <person name="Petzold A."/>
            <person name="Susuki M."/>
            <person name="Suzuki K.-i.T."/>
            <person name="Hayashi T."/>
            <person name="Toyoda A."/>
            <person name="Oliveira C."/>
            <person name="Osipova E."/>
            <person name="Leigh N.D."/>
            <person name="Simon A."/>
            <person name="Yun M.H."/>
        </authorList>
    </citation>
    <scope>NUCLEOTIDE SEQUENCE</scope>
    <source>
        <strain evidence="2">20211129_DDA</strain>
        <tissue evidence="2">Liver</tissue>
    </source>
</reference>
<sequence length="87" mass="9665">MQLRRRCSGSLPFTERRGRSPASQPAAQLTGNGAWTPSGVVGWADEPWEKGASVPRGREMEGHVRQPEDGSLSRRQLRGWYSSGDRQ</sequence>
<proteinExistence type="predicted"/>
<evidence type="ECO:0000313" key="3">
    <source>
        <dbReference type="Proteomes" id="UP001066276"/>
    </source>
</evidence>
<accession>A0AAV7N4V1</accession>
<keyword evidence="3" id="KW-1185">Reference proteome</keyword>
<dbReference type="Proteomes" id="UP001066276">
    <property type="component" value="Chromosome 9"/>
</dbReference>
<protein>
    <submittedName>
        <fullName evidence="2">Uncharacterized protein</fullName>
    </submittedName>
</protein>
<comment type="caution">
    <text evidence="2">The sequence shown here is derived from an EMBL/GenBank/DDBJ whole genome shotgun (WGS) entry which is preliminary data.</text>
</comment>
<gene>
    <name evidence="2" type="ORF">NDU88_007257</name>
</gene>
<dbReference type="EMBL" id="JANPWB010000013">
    <property type="protein sequence ID" value="KAJ1109900.1"/>
    <property type="molecule type" value="Genomic_DNA"/>
</dbReference>
<feature type="compositionally biased region" description="Polar residues" evidence="1">
    <location>
        <begin position="21"/>
        <end position="35"/>
    </location>
</feature>
<name>A0AAV7N4V1_PLEWA</name>
<dbReference type="AlphaFoldDB" id="A0AAV7N4V1"/>
<evidence type="ECO:0000256" key="1">
    <source>
        <dbReference type="SAM" id="MobiDB-lite"/>
    </source>
</evidence>
<feature type="region of interest" description="Disordered" evidence="1">
    <location>
        <begin position="1"/>
        <end position="87"/>
    </location>
</feature>
<evidence type="ECO:0000313" key="2">
    <source>
        <dbReference type="EMBL" id="KAJ1109900.1"/>
    </source>
</evidence>
<organism evidence="2 3">
    <name type="scientific">Pleurodeles waltl</name>
    <name type="common">Iberian ribbed newt</name>
    <dbReference type="NCBI Taxonomy" id="8319"/>
    <lineage>
        <taxon>Eukaryota</taxon>
        <taxon>Metazoa</taxon>
        <taxon>Chordata</taxon>
        <taxon>Craniata</taxon>
        <taxon>Vertebrata</taxon>
        <taxon>Euteleostomi</taxon>
        <taxon>Amphibia</taxon>
        <taxon>Batrachia</taxon>
        <taxon>Caudata</taxon>
        <taxon>Salamandroidea</taxon>
        <taxon>Salamandridae</taxon>
        <taxon>Pleurodelinae</taxon>
        <taxon>Pleurodeles</taxon>
    </lineage>
</organism>
<feature type="compositionally biased region" description="Basic and acidic residues" evidence="1">
    <location>
        <begin position="56"/>
        <end position="72"/>
    </location>
</feature>